<gene>
    <name evidence="1" type="ORF">ANN_05332</name>
</gene>
<keyword evidence="2" id="KW-1185">Reference proteome</keyword>
<proteinExistence type="predicted"/>
<reference evidence="1 2" key="1">
    <citation type="journal article" date="2022" name="Allergy">
        <title>Genome assembly and annotation of Periplaneta americana reveal a comprehensive cockroach allergen profile.</title>
        <authorList>
            <person name="Wang L."/>
            <person name="Xiong Q."/>
            <person name="Saelim N."/>
            <person name="Wang L."/>
            <person name="Nong W."/>
            <person name="Wan A.T."/>
            <person name="Shi M."/>
            <person name="Liu X."/>
            <person name="Cao Q."/>
            <person name="Hui J.H.L."/>
            <person name="Sookrung N."/>
            <person name="Leung T.F."/>
            <person name="Tungtrongchitr A."/>
            <person name="Tsui S.K.W."/>
        </authorList>
    </citation>
    <scope>NUCLEOTIDE SEQUENCE [LARGE SCALE GENOMIC DNA]</scope>
    <source>
        <strain evidence="1">PWHHKU_190912</strain>
    </source>
</reference>
<evidence type="ECO:0000313" key="1">
    <source>
        <dbReference type="EMBL" id="KAJ4443657.1"/>
    </source>
</evidence>
<organism evidence="1 2">
    <name type="scientific">Periplaneta americana</name>
    <name type="common">American cockroach</name>
    <name type="synonym">Blatta americana</name>
    <dbReference type="NCBI Taxonomy" id="6978"/>
    <lineage>
        <taxon>Eukaryota</taxon>
        <taxon>Metazoa</taxon>
        <taxon>Ecdysozoa</taxon>
        <taxon>Arthropoda</taxon>
        <taxon>Hexapoda</taxon>
        <taxon>Insecta</taxon>
        <taxon>Pterygota</taxon>
        <taxon>Neoptera</taxon>
        <taxon>Polyneoptera</taxon>
        <taxon>Dictyoptera</taxon>
        <taxon>Blattodea</taxon>
        <taxon>Blattoidea</taxon>
        <taxon>Blattidae</taxon>
        <taxon>Blattinae</taxon>
        <taxon>Periplaneta</taxon>
    </lineage>
</organism>
<dbReference type="Proteomes" id="UP001148838">
    <property type="component" value="Unassembled WGS sequence"/>
</dbReference>
<comment type="caution">
    <text evidence="1">The sequence shown here is derived from an EMBL/GenBank/DDBJ whole genome shotgun (WGS) entry which is preliminary data.</text>
</comment>
<accession>A0ABQ8TCY6</accession>
<dbReference type="EMBL" id="JAJSOF020000013">
    <property type="protein sequence ID" value="KAJ4443657.1"/>
    <property type="molecule type" value="Genomic_DNA"/>
</dbReference>
<name>A0ABQ8TCY6_PERAM</name>
<evidence type="ECO:0000313" key="2">
    <source>
        <dbReference type="Proteomes" id="UP001148838"/>
    </source>
</evidence>
<sequence length="114" mass="12782">MTGLCEGTNEPPGSLKTPFMGCSATDISKEVSLEVNPEKTKYMIMSRDQSIIRNGNIKIGNLSFEKVEKFKYLGATVTKYINDTREEIKRRINIGNTCYYSVDKLLSASLIYGI</sequence>
<protein>
    <submittedName>
        <fullName evidence="1">Uncharacterized protein</fullName>
    </submittedName>
</protein>